<comment type="similarity">
    <text evidence="2 8">Belongs to the sulfotransferase 6 family.</text>
</comment>
<dbReference type="PANTHER" id="PTHR12812">
    <property type="entry name" value="HEPARAN SULFATE 6-O-SULFOTRANSFERASE 3"/>
    <property type="match status" value="1"/>
</dbReference>
<evidence type="ECO:0000256" key="6">
    <source>
        <dbReference type="ARBA" id="ARBA00023136"/>
    </source>
</evidence>
<keyword evidence="6 8" id="KW-0472">Membrane</keyword>
<dbReference type="GO" id="GO:0016020">
    <property type="term" value="C:membrane"/>
    <property type="evidence" value="ECO:0007669"/>
    <property type="project" value="UniProtKB-SubCell"/>
</dbReference>
<dbReference type="EnsemblMetazoa" id="XM_022798559">
    <property type="protein sequence ID" value="XP_022654294"/>
    <property type="gene ID" value="LOC111247530"/>
</dbReference>
<evidence type="ECO:0000256" key="4">
    <source>
        <dbReference type="ARBA" id="ARBA00022692"/>
    </source>
</evidence>
<keyword evidence="4 8" id="KW-0812">Transmembrane</keyword>
<comment type="function">
    <text evidence="8">6-O-sulfation enzyme which catalyzes the transfer of sulfate from 3'-phosphoadenosine 5'-phosphosulfate (PAPS) to position 6 of the N-sulfoglucosamine residue (GlcNS) of heparan sulfate.</text>
</comment>
<comment type="catalytic activity">
    <reaction evidence="8">
        <text>alpha-D-glucosaminyl-[heparan sulfate](n) + 3'-phosphoadenylyl sulfate = 6-sulfo-alpha-D-glucosaminyl-[heparan sulfate](n) + adenosine 3',5'-bisphosphate + H(+)</text>
        <dbReference type="Rhea" id="RHEA:56604"/>
        <dbReference type="Rhea" id="RHEA-COMP:9830"/>
        <dbReference type="Rhea" id="RHEA-COMP:14621"/>
        <dbReference type="ChEBI" id="CHEBI:15378"/>
        <dbReference type="ChEBI" id="CHEBI:58339"/>
        <dbReference type="ChEBI" id="CHEBI:58343"/>
        <dbReference type="ChEBI" id="CHEBI:58388"/>
        <dbReference type="ChEBI" id="CHEBI:140604"/>
    </reaction>
</comment>
<dbReference type="AlphaFoldDB" id="A0A7M7JMJ9"/>
<dbReference type="Pfam" id="PF03567">
    <property type="entry name" value="Sulfotransfer_2"/>
    <property type="match status" value="1"/>
</dbReference>
<protein>
    <recommendedName>
        <fullName evidence="8">Heparan-sulfate 6-O-sulfotransferase</fullName>
        <ecNumber evidence="8">2.8.2.-</ecNumber>
    </recommendedName>
</protein>
<dbReference type="RefSeq" id="XP_022654294.1">
    <property type="nucleotide sequence ID" value="XM_022798559.1"/>
</dbReference>
<dbReference type="GeneID" id="111247530"/>
<evidence type="ECO:0000313" key="9">
    <source>
        <dbReference type="EnsemblMetazoa" id="XP_022654293"/>
    </source>
</evidence>
<dbReference type="KEGG" id="vde:111247530"/>
<dbReference type="Proteomes" id="UP000594260">
    <property type="component" value="Unplaced"/>
</dbReference>
<dbReference type="OrthoDB" id="406981at2759"/>
<dbReference type="FunCoup" id="A0A7M7JMJ9">
    <property type="interactions" value="528"/>
</dbReference>
<evidence type="ECO:0000313" key="10">
    <source>
        <dbReference type="Proteomes" id="UP000594260"/>
    </source>
</evidence>
<evidence type="ECO:0000256" key="2">
    <source>
        <dbReference type="ARBA" id="ARBA00010109"/>
    </source>
</evidence>
<accession>A0A7M7JMJ9</accession>
<proteinExistence type="inferred from homology"/>
<reference evidence="9" key="1">
    <citation type="submission" date="2021-01" db="UniProtKB">
        <authorList>
            <consortium name="EnsemblMetazoa"/>
        </authorList>
    </citation>
    <scope>IDENTIFICATION</scope>
</reference>
<dbReference type="InterPro" id="IPR010635">
    <property type="entry name" value="Heparan_SO4-6-sulfoTrfase"/>
</dbReference>
<evidence type="ECO:0000256" key="5">
    <source>
        <dbReference type="ARBA" id="ARBA00022989"/>
    </source>
</evidence>
<evidence type="ECO:0000256" key="8">
    <source>
        <dbReference type="RuleBase" id="RU364122"/>
    </source>
</evidence>
<keyword evidence="10" id="KW-1185">Reference proteome</keyword>
<evidence type="ECO:0000256" key="3">
    <source>
        <dbReference type="ARBA" id="ARBA00022679"/>
    </source>
</evidence>
<dbReference type="EC" id="2.8.2.-" evidence="8"/>
<feature type="transmembrane region" description="Helical" evidence="8">
    <location>
        <begin position="12"/>
        <end position="32"/>
    </location>
</feature>
<dbReference type="InterPro" id="IPR027417">
    <property type="entry name" value="P-loop_NTPase"/>
</dbReference>
<keyword evidence="7" id="KW-0325">Glycoprotein</keyword>
<dbReference type="SUPFAM" id="SSF52540">
    <property type="entry name" value="P-loop containing nucleoside triphosphate hydrolases"/>
    <property type="match status" value="1"/>
</dbReference>
<dbReference type="PANTHER" id="PTHR12812:SF0">
    <property type="entry name" value="HEPARAN-SULFATE 6-O-SULFOTRANSFERASE"/>
    <property type="match status" value="1"/>
</dbReference>
<evidence type="ECO:0000256" key="1">
    <source>
        <dbReference type="ARBA" id="ARBA00004167"/>
    </source>
</evidence>
<dbReference type="Gene3D" id="3.40.50.300">
    <property type="entry name" value="P-loop containing nucleotide triphosphate hydrolases"/>
    <property type="match status" value="1"/>
</dbReference>
<dbReference type="OMA" id="DNEHRER"/>
<dbReference type="RefSeq" id="XP_022654293.1">
    <property type="nucleotide sequence ID" value="XM_022798558.1"/>
</dbReference>
<comment type="subcellular location">
    <subcellularLocation>
        <location evidence="1">Membrane</location>
        <topology evidence="1">Single-pass membrane protein</topology>
    </subcellularLocation>
    <subcellularLocation>
        <location evidence="8">Membrane</location>
        <topology evidence="8">Single-pass type II membrane protein</topology>
    </subcellularLocation>
</comment>
<keyword evidence="5 8" id="KW-1133">Transmembrane helix</keyword>
<keyword evidence="8" id="KW-0735">Signal-anchor</keyword>
<sequence length="460" mass="52437">MLEHWIRRRSRALFGVCAFTTFILFCLKYVYLGELEIPNGGIAGGPGARTRLLDLPLVPQLPQRVADENMVAYEQMQPETADSERVRFYMTRRSDVMVFLHIQKTGGTVFERHLIKDLDIEHPCVPGPGRKRYKCHRGWSKKEGSWIFSRYSAGWHCGLHADWTELTACVDGAIDRQEGVLLAQHSRTAETQSSIGPRGRSAAGAIQQVAASGLVYAGTTSSAGSSSSSNSQQLLVPLQQQQQQQLHSLKRRYFYITLLREPRSRFLSEFRHVQRGATWKTSRHICNGRPPTVDELPACYSTPDWMDVTFSEFVSCRSNLAINRMTRMLADLSLVVCYNESAMPRAQRDALLLASAKSNLRKMAFFALCEFQKISQYLFERTFGLRFKQAFVQYNYTRSSLAIAEVSSADLELIDQLNSLDIQLYAFAKELLMERFERAKNHDPDFEQNFNRVMNNKVAL</sequence>
<evidence type="ECO:0000256" key="7">
    <source>
        <dbReference type="ARBA" id="ARBA00023180"/>
    </source>
</evidence>
<dbReference type="InterPro" id="IPR005331">
    <property type="entry name" value="Sulfotransferase"/>
</dbReference>
<organism evidence="9 10">
    <name type="scientific">Varroa destructor</name>
    <name type="common">Honeybee mite</name>
    <dbReference type="NCBI Taxonomy" id="109461"/>
    <lineage>
        <taxon>Eukaryota</taxon>
        <taxon>Metazoa</taxon>
        <taxon>Ecdysozoa</taxon>
        <taxon>Arthropoda</taxon>
        <taxon>Chelicerata</taxon>
        <taxon>Arachnida</taxon>
        <taxon>Acari</taxon>
        <taxon>Parasitiformes</taxon>
        <taxon>Mesostigmata</taxon>
        <taxon>Gamasina</taxon>
        <taxon>Dermanyssoidea</taxon>
        <taxon>Varroidae</taxon>
        <taxon>Varroa</taxon>
    </lineage>
</organism>
<dbReference type="EnsemblMetazoa" id="XM_022798558">
    <property type="protein sequence ID" value="XP_022654293"/>
    <property type="gene ID" value="LOC111247530"/>
</dbReference>
<keyword evidence="3 8" id="KW-0808">Transferase</keyword>
<name>A0A7M7JMJ9_VARDE</name>
<dbReference type="InParanoid" id="A0A7M7JMJ9"/>
<dbReference type="GO" id="GO:0017095">
    <property type="term" value="F:heparan sulfate 6-sulfotransferase activity"/>
    <property type="evidence" value="ECO:0007669"/>
    <property type="project" value="TreeGrafter"/>
</dbReference>